<geneLocation type="plasmid" evidence="1">
    <name>unnamed</name>
</geneLocation>
<reference evidence="1" key="2">
    <citation type="submission" date="2015-07" db="EMBL/GenBank/DDBJ databases">
        <authorList>
            <person name="Noorani M."/>
        </authorList>
    </citation>
    <scope>NUCLEOTIDE SEQUENCE</scope>
    <source>
        <strain evidence="1">CO275</strain>
        <plasmid evidence="1">unnamed</plasmid>
    </source>
</reference>
<evidence type="ECO:0000313" key="1">
    <source>
        <dbReference type="EMBL" id="OJH14675.1"/>
    </source>
</evidence>
<gene>
    <name evidence="1" type="ORF">ER70_07250</name>
</gene>
<comment type="caution">
    <text evidence="1">The sequence shown here is derived from an EMBL/GenBank/DDBJ whole genome shotgun (WGS) entry which is preliminary data.</text>
</comment>
<dbReference type="AlphaFoldDB" id="A0A1L8ZAA5"/>
<keyword evidence="1" id="KW-0614">Plasmid</keyword>
<reference evidence="1" key="1">
    <citation type="journal article" date="2015" name="Microbiology">
        <title>Similarities in murine infection and immune response to Borrelia bissettii and Borrelia burgdorferi sensu stricto.</title>
        <authorList>
            <person name="Leydet B.F.Jr."/>
            <person name="Liang F.T."/>
        </authorList>
    </citation>
    <scope>NUCLEOTIDE SEQUENCE [LARGE SCALE GENOMIC DNA]</scope>
    <source>
        <strain evidence="1">CO275</strain>
        <plasmid evidence="1">unnamed</plasmid>
    </source>
</reference>
<sequence>MSNAFDEKNCHSCSKPIKKDNEVWICYDQSKDRSYIEKYHHKTGPTWISYFETSKSDNVIDLLGAESISTLLIGESKKYNSLSFTNTRFIIDSINIYKHFEIQYLYKENLNNQYPMLIDTNITQIKIKFSFDNGPEEIIREFKENSENESTVWHFTKIDFDPSELIRIKLKTSVPNMENLLPKLLIHNTVTIAIEIPESKDPGKLTRSITFDLDGFQRLYKKHSSFFN</sequence>
<dbReference type="OrthoDB" id="352914at2"/>
<accession>A0A1L8ZAA5</accession>
<dbReference type="EMBL" id="JNBW01000396">
    <property type="protein sequence ID" value="OJH14675.1"/>
    <property type="molecule type" value="Genomic_DNA"/>
</dbReference>
<proteinExistence type="predicted"/>
<organism evidence="1">
    <name type="scientific">Borrelia bissettiae</name>
    <name type="common">Borreliella bissettiae</name>
    <dbReference type="NCBI Taxonomy" id="64897"/>
    <lineage>
        <taxon>Bacteria</taxon>
        <taxon>Pseudomonadati</taxon>
        <taxon>Spirochaetota</taxon>
        <taxon>Spirochaetia</taxon>
        <taxon>Spirochaetales</taxon>
        <taxon>Borreliaceae</taxon>
        <taxon>Borreliella</taxon>
    </lineage>
</organism>
<name>A0A1L8ZAA5_BORBI</name>
<protein>
    <submittedName>
        <fullName evidence="1">Uncharacterized protein</fullName>
    </submittedName>
</protein>